<dbReference type="AlphaFoldDB" id="A0A0D8JUC6"/>
<gene>
    <name evidence="2" type="ORF">CIMG_11291</name>
</gene>
<feature type="compositionally biased region" description="Low complexity" evidence="1">
    <location>
        <begin position="60"/>
        <end position="69"/>
    </location>
</feature>
<accession>A0A0D8JUC6</accession>
<dbReference type="EMBL" id="GG704914">
    <property type="protein sequence ID" value="KJF60950.1"/>
    <property type="molecule type" value="Genomic_DNA"/>
</dbReference>
<keyword evidence="3" id="KW-1185">Reference proteome</keyword>
<feature type="compositionally biased region" description="Basic residues" evidence="1">
    <location>
        <begin position="45"/>
        <end position="55"/>
    </location>
</feature>
<proteinExistence type="predicted"/>
<name>A0A0D8JUC6_COCIM</name>
<protein>
    <submittedName>
        <fullName evidence="2">Uncharacterized protein</fullName>
    </submittedName>
</protein>
<dbReference type="GeneID" id="24163643"/>
<dbReference type="VEuPathDB" id="FungiDB:CIMG_11291"/>
<feature type="region of interest" description="Disordered" evidence="1">
    <location>
        <begin position="42"/>
        <end position="69"/>
    </location>
</feature>
<reference evidence="3" key="1">
    <citation type="journal article" date="2009" name="Genome Res.">
        <title>Comparative genomic analyses of the human fungal pathogens Coccidioides and their relatives.</title>
        <authorList>
            <person name="Sharpton T.J."/>
            <person name="Stajich J.E."/>
            <person name="Rounsley S.D."/>
            <person name="Gardner M.J."/>
            <person name="Wortman J.R."/>
            <person name="Jordar V.S."/>
            <person name="Maiti R."/>
            <person name="Kodira C.D."/>
            <person name="Neafsey D.E."/>
            <person name="Zeng Q."/>
            <person name="Hung C.-Y."/>
            <person name="McMahan C."/>
            <person name="Muszewska A."/>
            <person name="Grynberg M."/>
            <person name="Mandel M.A."/>
            <person name="Kellner E.M."/>
            <person name="Barker B.M."/>
            <person name="Galgiani J.N."/>
            <person name="Orbach M.J."/>
            <person name="Kirkland T.N."/>
            <person name="Cole G.T."/>
            <person name="Henn M.R."/>
            <person name="Birren B.W."/>
            <person name="Taylor J.W."/>
        </authorList>
    </citation>
    <scope>NUCLEOTIDE SEQUENCE [LARGE SCALE GENOMIC DNA]</scope>
    <source>
        <strain evidence="3">RS</strain>
    </source>
</reference>
<reference evidence="3" key="2">
    <citation type="journal article" date="2010" name="Genome Res.">
        <title>Population genomic sequencing of Coccidioides fungi reveals recent hybridization and transposon control.</title>
        <authorList>
            <person name="Neafsey D.E."/>
            <person name="Barker B.M."/>
            <person name="Sharpton T.J."/>
            <person name="Stajich J.E."/>
            <person name="Park D.J."/>
            <person name="Whiston E."/>
            <person name="Hung C.-Y."/>
            <person name="McMahan C."/>
            <person name="White J."/>
            <person name="Sykes S."/>
            <person name="Heiman D."/>
            <person name="Young S."/>
            <person name="Zeng Q."/>
            <person name="Abouelleil A."/>
            <person name="Aftuck L."/>
            <person name="Bessette D."/>
            <person name="Brown A."/>
            <person name="FitzGerald M."/>
            <person name="Lui A."/>
            <person name="Macdonald J.P."/>
            <person name="Priest M."/>
            <person name="Orbach M.J."/>
            <person name="Galgiani J.N."/>
            <person name="Kirkland T.N."/>
            <person name="Cole G.T."/>
            <person name="Birren B.W."/>
            <person name="Henn M.R."/>
            <person name="Taylor J.W."/>
            <person name="Rounsley S.D."/>
        </authorList>
    </citation>
    <scope>GENOME REANNOTATION</scope>
    <source>
        <strain evidence="3">RS</strain>
    </source>
</reference>
<dbReference type="RefSeq" id="XP_012213819.1">
    <property type="nucleotide sequence ID" value="XM_012358396.1"/>
</dbReference>
<dbReference type="Proteomes" id="UP000001261">
    <property type="component" value="Unassembled WGS sequence"/>
</dbReference>
<evidence type="ECO:0000256" key="1">
    <source>
        <dbReference type="SAM" id="MobiDB-lite"/>
    </source>
</evidence>
<evidence type="ECO:0000313" key="3">
    <source>
        <dbReference type="Proteomes" id="UP000001261"/>
    </source>
</evidence>
<organism evidence="2 3">
    <name type="scientific">Coccidioides immitis (strain RS)</name>
    <name type="common">Valley fever fungus</name>
    <dbReference type="NCBI Taxonomy" id="246410"/>
    <lineage>
        <taxon>Eukaryota</taxon>
        <taxon>Fungi</taxon>
        <taxon>Dikarya</taxon>
        <taxon>Ascomycota</taxon>
        <taxon>Pezizomycotina</taxon>
        <taxon>Eurotiomycetes</taxon>
        <taxon>Eurotiomycetidae</taxon>
        <taxon>Onygenales</taxon>
        <taxon>Onygenaceae</taxon>
        <taxon>Coccidioides</taxon>
    </lineage>
</organism>
<dbReference type="InParanoid" id="A0A0D8JUC6"/>
<sequence>MTYYKYIIINTNNLKLILDISAIIRLNYFSLINFPKLVLKEQKEKKKKKKKKKKKDKENNNNNNNNNNELVIYTVSQKIYKATNHMQKLQESQNVNSIDDEK</sequence>
<dbReference type="KEGG" id="cim:CIMG_11291"/>
<evidence type="ECO:0000313" key="2">
    <source>
        <dbReference type="EMBL" id="KJF60950.1"/>
    </source>
</evidence>